<reference evidence="2" key="3">
    <citation type="submission" date="2018-07" db="EMBL/GenBank/DDBJ databases">
        <title>WGS assembly of Glycine max.</title>
        <authorList>
            <person name="Schmutz J."/>
            <person name="Cannon S."/>
            <person name="Schlueter J."/>
            <person name="Ma J."/>
            <person name="Mitros T."/>
            <person name="Nelson W."/>
            <person name="Hyten D."/>
            <person name="Song Q."/>
            <person name="Thelen J."/>
            <person name="Cheng J."/>
            <person name="Xu D."/>
            <person name="Hellsten U."/>
            <person name="May G."/>
            <person name="Yu Y."/>
            <person name="Sakurai T."/>
            <person name="Umezawa T."/>
            <person name="Bhattacharyya M."/>
            <person name="Sandhu D."/>
            <person name="Valliyodan B."/>
            <person name="Lindquist E."/>
            <person name="Peto M."/>
            <person name="Grant D."/>
            <person name="Shu S."/>
            <person name="Goodstein D."/>
            <person name="Barry K."/>
            <person name="Futrell-Griggs M."/>
            <person name="Abernathy B."/>
            <person name="Du J."/>
            <person name="Tian Z."/>
            <person name="Zhu L."/>
            <person name="Gill N."/>
            <person name="Joshi T."/>
            <person name="Libault M."/>
            <person name="Sethuraman A."/>
            <person name="Zhang X."/>
            <person name="Shinozaki K."/>
            <person name="Nguyen H."/>
            <person name="Wing R."/>
            <person name="Cregan P."/>
            <person name="Specht J."/>
            <person name="Grimwood J."/>
            <person name="Rokhsar D."/>
            <person name="Stacey G."/>
            <person name="Shoemaker R."/>
            <person name="Jackson S."/>
        </authorList>
    </citation>
    <scope>NUCLEOTIDE SEQUENCE</scope>
    <source>
        <tissue evidence="2">Callus</tissue>
    </source>
</reference>
<protein>
    <submittedName>
        <fullName evidence="2 3">Uncharacterized protein</fullName>
    </submittedName>
</protein>
<organism evidence="2">
    <name type="scientific">Glycine max</name>
    <name type="common">Soybean</name>
    <name type="synonym">Glycine hispida</name>
    <dbReference type="NCBI Taxonomy" id="3847"/>
    <lineage>
        <taxon>Eukaryota</taxon>
        <taxon>Viridiplantae</taxon>
        <taxon>Streptophyta</taxon>
        <taxon>Embryophyta</taxon>
        <taxon>Tracheophyta</taxon>
        <taxon>Spermatophyta</taxon>
        <taxon>Magnoliopsida</taxon>
        <taxon>eudicotyledons</taxon>
        <taxon>Gunneridae</taxon>
        <taxon>Pentapetalae</taxon>
        <taxon>rosids</taxon>
        <taxon>fabids</taxon>
        <taxon>Fabales</taxon>
        <taxon>Fabaceae</taxon>
        <taxon>Papilionoideae</taxon>
        <taxon>50 kb inversion clade</taxon>
        <taxon>NPAAA clade</taxon>
        <taxon>indigoferoid/millettioid clade</taxon>
        <taxon>Phaseoleae</taxon>
        <taxon>Glycine</taxon>
        <taxon>Glycine subgen. Soja</taxon>
    </lineage>
</organism>
<feature type="signal peptide" evidence="1">
    <location>
        <begin position="1"/>
        <end position="23"/>
    </location>
</feature>
<reference evidence="3" key="2">
    <citation type="submission" date="2018-02" db="UniProtKB">
        <authorList>
            <consortium name="EnsemblPlants"/>
        </authorList>
    </citation>
    <scope>IDENTIFICATION</scope>
    <source>
        <strain evidence="3">Williams 82</strain>
    </source>
</reference>
<gene>
    <name evidence="2" type="ORF">GLYMA_05G011000</name>
</gene>
<dbReference type="InParanoid" id="A0A0R0JPQ7"/>
<accession>A0A0R0JPQ7</accession>
<feature type="chain" id="PRO_5014522069" evidence="1">
    <location>
        <begin position="24"/>
        <end position="135"/>
    </location>
</feature>
<evidence type="ECO:0000313" key="4">
    <source>
        <dbReference type="Proteomes" id="UP000008827"/>
    </source>
</evidence>
<keyword evidence="4" id="KW-1185">Reference proteome</keyword>
<dbReference type="AlphaFoldDB" id="A0A0R0JPQ7"/>
<reference evidence="2 3" key="1">
    <citation type="journal article" date="2010" name="Nature">
        <title>Genome sequence of the palaeopolyploid soybean.</title>
        <authorList>
            <person name="Schmutz J."/>
            <person name="Cannon S.B."/>
            <person name="Schlueter J."/>
            <person name="Ma J."/>
            <person name="Mitros T."/>
            <person name="Nelson W."/>
            <person name="Hyten D.L."/>
            <person name="Song Q."/>
            <person name="Thelen J.J."/>
            <person name="Cheng J."/>
            <person name="Xu D."/>
            <person name="Hellsten U."/>
            <person name="May G.D."/>
            <person name="Yu Y."/>
            <person name="Sakurai T."/>
            <person name="Umezawa T."/>
            <person name="Bhattacharyya M.K."/>
            <person name="Sandhu D."/>
            <person name="Valliyodan B."/>
            <person name="Lindquist E."/>
            <person name="Peto M."/>
            <person name="Grant D."/>
            <person name="Shu S."/>
            <person name="Goodstein D."/>
            <person name="Barry K."/>
            <person name="Futrell-Griggs M."/>
            <person name="Abernathy B."/>
            <person name="Du J."/>
            <person name="Tian Z."/>
            <person name="Zhu L."/>
            <person name="Gill N."/>
            <person name="Joshi T."/>
            <person name="Libault M."/>
            <person name="Sethuraman A."/>
            <person name="Zhang X.-C."/>
            <person name="Shinozaki K."/>
            <person name="Nguyen H.T."/>
            <person name="Wing R.A."/>
            <person name="Cregan P."/>
            <person name="Specht J."/>
            <person name="Grimwood J."/>
            <person name="Rokhsar D."/>
            <person name="Stacey G."/>
            <person name="Shoemaker R.C."/>
            <person name="Jackson S.A."/>
        </authorList>
    </citation>
    <scope>NUCLEOTIDE SEQUENCE [LARGE SCALE GENOMIC DNA]</scope>
    <source>
        <strain evidence="3">cv. Williams 82</strain>
        <tissue evidence="2">Callus</tissue>
    </source>
</reference>
<proteinExistence type="predicted"/>
<keyword evidence="1" id="KW-0732">Signal</keyword>
<evidence type="ECO:0000313" key="2">
    <source>
        <dbReference type="EMBL" id="KRH56653.1"/>
    </source>
</evidence>
<evidence type="ECO:0000256" key="1">
    <source>
        <dbReference type="SAM" id="SignalP"/>
    </source>
</evidence>
<dbReference type="EnsemblPlants" id="KRH56653">
    <property type="protein sequence ID" value="KRH56653"/>
    <property type="gene ID" value="GLYMA_05G011000"/>
</dbReference>
<sequence>MDTIVLRFIIIFFLSWPPPFSFSCTANRRWPTTTPLSPFFTNNKSINTQTKTNIKRPETQNIKRTIYSDLELQITNPGSRRIREFRSVAFQHKNLKKQKLLYVATMAFCKSSHQSSTAVGVIDPDSTTFSHQSQI</sequence>
<dbReference type="Proteomes" id="UP000008827">
    <property type="component" value="Chromosome 5"/>
</dbReference>
<dbReference type="EMBL" id="CM000838">
    <property type="protein sequence ID" value="KRH56653.1"/>
    <property type="molecule type" value="Genomic_DNA"/>
</dbReference>
<name>A0A0R0JPQ7_SOYBN</name>
<evidence type="ECO:0000313" key="3">
    <source>
        <dbReference type="EnsemblPlants" id="KRH56653"/>
    </source>
</evidence>
<dbReference type="PROSITE" id="PS51257">
    <property type="entry name" value="PROKAR_LIPOPROTEIN"/>
    <property type="match status" value="1"/>
</dbReference>
<dbReference type="Gramene" id="KRH56653">
    <property type="protein sequence ID" value="KRH56653"/>
    <property type="gene ID" value="GLYMA_05G011000"/>
</dbReference>